<reference evidence="3 4" key="1">
    <citation type="submission" date="2019-08" db="EMBL/GenBank/DDBJ databases">
        <title>The genome sequence of a newly discovered highly antifungal drug resistant Aspergillus species, Aspergillus tanneri NIH 1004.</title>
        <authorList>
            <person name="Mounaud S."/>
            <person name="Singh I."/>
            <person name="Joardar V."/>
            <person name="Pakala S."/>
            <person name="Pakala S."/>
            <person name="Venepally P."/>
            <person name="Chung J.K."/>
            <person name="Losada L."/>
            <person name="Nierman W.C."/>
        </authorList>
    </citation>
    <scope>NUCLEOTIDE SEQUENCE [LARGE SCALE GENOMIC DNA]</scope>
    <source>
        <strain evidence="3 4">NIH1004</strain>
    </source>
</reference>
<dbReference type="SUPFAM" id="SSF57997">
    <property type="entry name" value="Tropomyosin"/>
    <property type="match status" value="1"/>
</dbReference>
<name>A0A5M9MA97_9EURO</name>
<dbReference type="VEuPathDB" id="FungiDB:EYZ11_012119"/>
<dbReference type="AlphaFoldDB" id="A0A5M9MA97"/>
<proteinExistence type="predicted"/>
<evidence type="ECO:0000313" key="3">
    <source>
        <dbReference type="EMBL" id="KAA8643741.1"/>
    </source>
</evidence>
<feature type="coiled-coil region" evidence="1">
    <location>
        <begin position="151"/>
        <end position="192"/>
    </location>
</feature>
<evidence type="ECO:0000256" key="1">
    <source>
        <dbReference type="SAM" id="Coils"/>
    </source>
</evidence>
<dbReference type="OrthoDB" id="3532430at2759"/>
<gene>
    <name evidence="3" type="ORF">ATNIH1004_010515</name>
</gene>
<feature type="region of interest" description="Disordered" evidence="2">
    <location>
        <begin position="1"/>
        <end position="74"/>
    </location>
</feature>
<dbReference type="Proteomes" id="UP000324241">
    <property type="component" value="Unassembled WGS sequence"/>
</dbReference>
<evidence type="ECO:0000256" key="2">
    <source>
        <dbReference type="SAM" id="MobiDB-lite"/>
    </source>
</evidence>
<sequence>MVIETRQSERRKRRNSSISELGACSPASCRKSTRRSAGTALASPCETPSQPSKKVRFSDPGPQTQNGPDYSTGLTPAIIRTSFEESADSDDVARTPSRRLRRRSTPLLRTRHSLDPLMPSSTAVTERIVQFAPLRQILDSRTQRRIRRVGLSNEVNNLEREKRDIAQYEKTLQALLHERDVLKQKLESVKKTPDFPESCPSSETTECLTPASVGHLEFENNRLREEISSFQSSHDSAAPEGDTILINDSRFEDDTILMSDSPDIRGMGENQPFVPNDLSLLDHGCSVDASTQVSWSGHHRDAEFLTISRDLEAARKEKKELFNACRARLASLGEIVLKPSLRQSSPPPDFFDQLVHTLTEALSRASGAVGTLDSIKNELLDLGFPGNSVGEIVSEMRSRFRSARLQLERAVPGETASAGLDDGNATLGALVKRVELLVHSLGEEEARHEGAVRREKALRGQFDDLLTRYEVSSKKIGDLEASIASSAGDMLHTRIRMQELEREGQEQTLGIDRLNAALDKYRDEVKGLEQLVTTLEEERATSDKKYCVQVSRLENRVADEVEARHAADSTVAERESRIHELETTVEYNRIRACDLTAKVESTERELQITVGNLKQEATDQLHRHQQEVGSMNVRISELTTSLEGMKSEVEKLRRSNAVLEEQLRLEVEARDNLLDKWAVDQARSFAYMKETVIAERRRTKVRTANFELQSDELNSDGTNTGSEPITPVSMTRFVDVEMGLGKQRMGLDNGIDILTDDNLLEDNGEHGDRGLLPF</sequence>
<feature type="coiled-coil region" evidence="1">
    <location>
        <begin position="497"/>
        <end position="545"/>
    </location>
</feature>
<feature type="compositionally biased region" description="Polar residues" evidence="2">
    <location>
        <begin position="61"/>
        <end position="74"/>
    </location>
</feature>
<keyword evidence="1" id="KW-0175">Coiled coil</keyword>
<dbReference type="EMBL" id="QUQM01000005">
    <property type="protein sequence ID" value="KAA8643741.1"/>
    <property type="molecule type" value="Genomic_DNA"/>
</dbReference>
<organism evidence="3 4">
    <name type="scientific">Aspergillus tanneri</name>
    <dbReference type="NCBI Taxonomy" id="1220188"/>
    <lineage>
        <taxon>Eukaryota</taxon>
        <taxon>Fungi</taxon>
        <taxon>Dikarya</taxon>
        <taxon>Ascomycota</taxon>
        <taxon>Pezizomycotina</taxon>
        <taxon>Eurotiomycetes</taxon>
        <taxon>Eurotiomycetidae</taxon>
        <taxon>Eurotiales</taxon>
        <taxon>Aspergillaceae</taxon>
        <taxon>Aspergillus</taxon>
        <taxon>Aspergillus subgen. Circumdati</taxon>
    </lineage>
</organism>
<dbReference type="RefSeq" id="XP_033423102.1">
    <property type="nucleotide sequence ID" value="XM_033575084.1"/>
</dbReference>
<evidence type="ECO:0000313" key="4">
    <source>
        <dbReference type="Proteomes" id="UP000324241"/>
    </source>
</evidence>
<comment type="caution">
    <text evidence="3">The sequence shown here is derived from an EMBL/GenBank/DDBJ whole genome shotgun (WGS) entry which is preliminary data.</text>
</comment>
<dbReference type="GeneID" id="54333216"/>
<protein>
    <submittedName>
        <fullName evidence="3">Uncharacterized protein</fullName>
    </submittedName>
</protein>
<dbReference type="PANTHER" id="PTHR23159:SF31">
    <property type="entry name" value="CENTROSOME-ASSOCIATED PROTEIN CEP250 ISOFORM X1"/>
    <property type="match status" value="1"/>
</dbReference>
<accession>A0A5M9MA97</accession>
<dbReference type="PANTHER" id="PTHR23159">
    <property type="entry name" value="CENTROSOMAL PROTEIN 2"/>
    <property type="match status" value="1"/>
</dbReference>
<feature type="coiled-coil region" evidence="1">
    <location>
        <begin position="635"/>
        <end position="669"/>
    </location>
</feature>